<keyword evidence="1" id="KW-0812">Transmembrane</keyword>
<gene>
    <name evidence="2" type="primary">UL44</name>
</gene>
<keyword evidence="1" id="KW-0472">Membrane</keyword>
<organism evidence="2">
    <name type="scientific">Infectious laryngotracheitis virus</name>
    <name type="common">ILTV</name>
    <name type="synonym">Gallid herpesvirus 1</name>
    <dbReference type="NCBI Taxonomy" id="10386"/>
    <lineage>
        <taxon>Viruses</taxon>
        <taxon>Duplodnaviria</taxon>
        <taxon>Heunggongvirae</taxon>
        <taxon>Peploviricota</taxon>
        <taxon>Herviviricetes</taxon>
        <taxon>Herpesvirales</taxon>
        <taxon>Orthoherpesviridae</taxon>
        <taxon>Alphaherpesvirinae</taxon>
        <taxon>Iltovirus</taxon>
        <taxon>Iltovirus gallidalpha1</taxon>
    </lineage>
</organism>
<evidence type="ECO:0000256" key="1">
    <source>
        <dbReference type="SAM" id="Phobius"/>
    </source>
</evidence>
<organismHost>
    <name type="scientific">Gallus gallus</name>
    <name type="common">Chicken</name>
    <dbReference type="NCBI Taxonomy" id="9031"/>
</organismHost>
<evidence type="ECO:0000313" key="2">
    <source>
        <dbReference type="EMBL" id="CAA74692.1"/>
    </source>
</evidence>
<name>O56879_ILTV</name>
<feature type="non-terminal residue" evidence="2">
    <location>
        <position position="1"/>
    </location>
</feature>
<proteinExistence type="predicted"/>
<protein>
    <submittedName>
        <fullName evidence="2">Viral glycoprotein C</fullName>
    </submittedName>
</protein>
<feature type="transmembrane region" description="Helical" evidence="1">
    <location>
        <begin position="20"/>
        <end position="45"/>
    </location>
</feature>
<dbReference type="EMBL" id="Y14301">
    <property type="protein sequence ID" value="CAA74692.1"/>
    <property type="molecule type" value="Genomic_DNA"/>
</dbReference>
<sequence>YLNASLMIDNLPMRQGFPAVAAIFIIISIAFVGGLLVACLGAWCWKTT</sequence>
<keyword evidence="1" id="KW-1133">Transmembrane helix</keyword>
<reference evidence="2" key="1">
    <citation type="journal article" date="1998" name="J. Virol.">
        <title>Gene arrangement within the unique long genome region of infectious laryngotracheitis virus is distinct from that of other alphaherpesviruses.</title>
        <authorList>
            <person name="Ziemann K."/>
            <person name="Mettenleiter T.C."/>
            <person name="Fuchs W."/>
        </authorList>
    </citation>
    <scope>NUCLEOTIDE SEQUENCE</scope>
</reference>
<accession>O56879</accession>